<accession>A0ABP0GIJ4</accession>
<reference evidence="6 7" key="1">
    <citation type="submission" date="2024-02" db="EMBL/GenBank/DDBJ databases">
        <authorList>
            <person name="Daric V."/>
            <person name="Darras S."/>
        </authorList>
    </citation>
    <scope>NUCLEOTIDE SEQUENCE [LARGE SCALE GENOMIC DNA]</scope>
</reference>
<evidence type="ECO:0000259" key="5">
    <source>
        <dbReference type="PROSITE" id="PS50089"/>
    </source>
</evidence>
<evidence type="ECO:0000313" key="6">
    <source>
        <dbReference type="EMBL" id="CAK8691228.1"/>
    </source>
</evidence>
<proteinExistence type="predicted"/>
<dbReference type="EMBL" id="CAWYQH010000119">
    <property type="protein sequence ID" value="CAK8691228.1"/>
    <property type="molecule type" value="Genomic_DNA"/>
</dbReference>
<keyword evidence="3" id="KW-0862">Zinc</keyword>
<dbReference type="PROSITE" id="PS00518">
    <property type="entry name" value="ZF_RING_1"/>
    <property type="match status" value="1"/>
</dbReference>
<evidence type="ECO:0000256" key="1">
    <source>
        <dbReference type="ARBA" id="ARBA00022723"/>
    </source>
</evidence>
<name>A0ABP0GIJ4_CLALP</name>
<gene>
    <name evidence="6" type="ORF">CVLEPA_LOCUS23810</name>
</gene>
<dbReference type="Gene3D" id="3.30.40.10">
    <property type="entry name" value="Zinc/RING finger domain, C3HC4 (zinc finger)"/>
    <property type="match status" value="1"/>
</dbReference>
<evidence type="ECO:0000256" key="4">
    <source>
        <dbReference type="PROSITE-ProRule" id="PRU00175"/>
    </source>
</evidence>
<dbReference type="Proteomes" id="UP001642483">
    <property type="component" value="Unassembled WGS sequence"/>
</dbReference>
<dbReference type="InterPro" id="IPR013083">
    <property type="entry name" value="Znf_RING/FYVE/PHD"/>
</dbReference>
<evidence type="ECO:0000256" key="2">
    <source>
        <dbReference type="ARBA" id="ARBA00022771"/>
    </source>
</evidence>
<dbReference type="SMART" id="SM00184">
    <property type="entry name" value="RING"/>
    <property type="match status" value="1"/>
</dbReference>
<comment type="caution">
    <text evidence="6">The sequence shown here is derived from an EMBL/GenBank/DDBJ whole genome shotgun (WGS) entry which is preliminary data.</text>
</comment>
<keyword evidence="2 4" id="KW-0863">Zinc-finger</keyword>
<keyword evidence="1" id="KW-0479">Metal-binding</keyword>
<dbReference type="InterPro" id="IPR001841">
    <property type="entry name" value="Znf_RING"/>
</dbReference>
<feature type="domain" description="RING-type" evidence="5">
    <location>
        <begin position="10"/>
        <end position="52"/>
    </location>
</feature>
<dbReference type="InterPro" id="IPR018957">
    <property type="entry name" value="Znf_C3HC4_RING-type"/>
</dbReference>
<dbReference type="PROSITE" id="PS50089">
    <property type="entry name" value="ZF_RING_2"/>
    <property type="match status" value="1"/>
</dbReference>
<dbReference type="InterPro" id="IPR017907">
    <property type="entry name" value="Znf_RING_CS"/>
</dbReference>
<dbReference type="Pfam" id="PF00097">
    <property type="entry name" value="zf-C3HC4"/>
    <property type="match status" value="1"/>
</dbReference>
<evidence type="ECO:0000313" key="7">
    <source>
        <dbReference type="Proteomes" id="UP001642483"/>
    </source>
</evidence>
<dbReference type="SUPFAM" id="SSF57850">
    <property type="entry name" value="RING/U-box"/>
    <property type="match status" value="1"/>
</dbReference>
<protein>
    <recommendedName>
        <fullName evidence="5">RING-type domain-containing protein</fullName>
    </recommendedName>
</protein>
<organism evidence="6 7">
    <name type="scientific">Clavelina lepadiformis</name>
    <name type="common">Light-bulb sea squirt</name>
    <name type="synonym">Ascidia lepadiformis</name>
    <dbReference type="NCBI Taxonomy" id="159417"/>
    <lineage>
        <taxon>Eukaryota</taxon>
        <taxon>Metazoa</taxon>
        <taxon>Chordata</taxon>
        <taxon>Tunicata</taxon>
        <taxon>Ascidiacea</taxon>
        <taxon>Aplousobranchia</taxon>
        <taxon>Clavelinidae</taxon>
        <taxon>Clavelina</taxon>
    </lineage>
</organism>
<evidence type="ECO:0000256" key="3">
    <source>
        <dbReference type="ARBA" id="ARBA00022833"/>
    </source>
</evidence>
<keyword evidence="7" id="KW-1185">Reference proteome</keyword>
<sequence>MDSTERDISCAICPDTLKPPIRILPCLHSVCESCVKELLQSNTNDPKCQKCDGNITLEVEEIENLPLNRLLQIYIEMKLCSDTSEEYRPYCIRCEREFLKKWKNRKGLPKRLKSLKMKSKHR</sequence>